<feature type="transmembrane region" description="Helical" evidence="7">
    <location>
        <begin position="130"/>
        <end position="148"/>
    </location>
</feature>
<proteinExistence type="predicted"/>
<reference evidence="8 9" key="1">
    <citation type="submission" date="2024-04" db="EMBL/GenBank/DDBJ databases">
        <title>Genome sequencing and metabolic network reconstruction of aminoacids and betaine degradation by Anoxynatronum sibiricum.</title>
        <authorList>
            <person name="Detkova E.N."/>
            <person name="Boltjanskaja Y.V."/>
            <person name="Mardanov A.V."/>
            <person name="Kevbrin V."/>
        </authorList>
    </citation>
    <scope>NUCLEOTIDE SEQUENCE [LARGE SCALE GENOMIC DNA]</scope>
    <source>
        <strain evidence="8 9">Z-7981</strain>
    </source>
</reference>
<dbReference type="InterPro" id="IPR018480">
    <property type="entry name" value="PNAcMuramoyl-5peptid_Trfase_CS"/>
</dbReference>
<feature type="transmembrane region" description="Helical" evidence="7">
    <location>
        <begin position="100"/>
        <end position="124"/>
    </location>
</feature>
<organism evidence="8 9">
    <name type="scientific">Anoxynatronum sibiricum</name>
    <dbReference type="NCBI Taxonomy" id="210623"/>
    <lineage>
        <taxon>Bacteria</taxon>
        <taxon>Bacillati</taxon>
        <taxon>Bacillota</taxon>
        <taxon>Clostridia</taxon>
        <taxon>Eubacteriales</taxon>
        <taxon>Clostridiaceae</taxon>
        <taxon>Anoxynatronum</taxon>
    </lineage>
</organism>
<keyword evidence="2" id="KW-1003">Cell membrane</keyword>
<dbReference type="EMBL" id="JBCITM010000009">
    <property type="protein sequence ID" value="MEN1760851.1"/>
    <property type="molecule type" value="Genomic_DNA"/>
</dbReference>
<keyword evidence="3 8" id="KW-0808">Transferase</keyword>
<evidence type="ECO:0000256" key="5">
    <source>
        <dbReference type="ARBA" id="ARBA00022989"/>
    </source>
</evidence>
<accession>A0ABU9VUL7</accession>
<dbReference type="CDD" id="cd06853">
    <property type="entry name" value="GT_WecA_like"/>
    <property type="match status" value="1"/>
</dbReference>
<dbReference type="RefSeq" id="WP_343186173.1">
    <property type="nucleotide sequence ID" value="NZ_JBCITM010000009.1"/>
</dbReference>
<evidence type="ECO:0000256" key="1">
    <source>
        <dbReference type="ARBA" id="ARBA00004651"/>
    </source>
</evidence>
<evidence type="ECO:0000256" key="4">
    <source>
        <dbReference type="ARBA" id="ARBA00022692"/>
    </source>
</evidence>
<evidence type="ECO:0000256" key="6">
    <source>
        <dbReference type="ARBA" id="ARBA00023136"/>
    </source>
</evidence>
<feature type="transmembrane region" description="Helical" evidence="7">
    <location>
        <begin position="46"/>
        <end position="66"/>
    </location>
</feature>
<sequence length="341" mass="36113">MDRLMIALALSALIAYLTTPLARRAAYRLGAIDVPKDNRRVHRKPIPRLGGLAIYAAFLAVSLLMMDLDRQMVTLLGGATLMAGMGMVDDVRPLPAKLKLSLQICAALLVMAGGVRIEFITNFLSASKPIVALGPLAIPATLFWIVGITNTVNLIDGLDGLAAGVAGIASLSLAAVAYMNGQPEVAVLLMILAGASLGFLPHNSHPATIFMGDTGSLLIGFVLASISIEGVIKSATTIAVAIPVLALGVPIFDTAFAILRRMVNKRPIMEADKGHLHHRLLAQGFSHRQTVWILYGFSLFLGVSAIFISGASRTTSIAMLLVVTLILMMAMIRAGLLKRTS</sequence>
<dbReference type="PROSITE" id="PS01348">
    <property type="entry name" value="MRAY_2"/>
    <property type="match status" value="1"/>
</dbReference>
<dbReference type="Proteomes" id="UP001407405">
    <property type="component" value="Unassembled WGS sequence"/>
</dbReference>
<feature type="transmembrane region" description="Helical" evidence="7">
    <location>
        <begin position="292"/>
        <end position="311"/>
    </location>
</feature>
<evidence type="ECO:0000256" key="3">
    <source>
        <dbReference type="ARBA" id="ARBA00022679"/>
    </source>
</evidence>
<keyword evidence="5 7" id="KW-1133">Transmembrane helix</keyword>
<feature type="transmembrane region" description="Helical" evidence="7">
    <location>
        <begin position="238"/>
        <end position="259"/>
    </location>
</feature>
<gene>
    <name evidence="8" type="ORF">AAIG11_10215</name>
</gene>
<evidence type="ECO:0000313" key="9">
    <source>
        <dbReference type="Proteomes" id="UP001407405"/>
    </source>
</evidence>
<keyword evidence="6 7" id="KW-0472">Membrane</keyword>
<evidence type="ECO:0000313" key="8">
    <source>
        <dbReference type="EMBL" id="MEN1760851.1"/>
    </source>
</evidence>
<dbReference type="InterPro" id="IPR000715">
    <property type="entry name" value="Glycosyl_transferase_4"/>
</dbReference>
<evidence type="ECO:0000256" key="7">
    <source>
        <dbReference type="SAM" id="Phobius"/>
    </source>
</evidence>
<dbReference type="EC" id="2.7.8.-" evidence="8"/>
<keyword evidence="9" id="KW-1185">Reference proteome</keyword>
<keyword evidence="4 7" id="KW-0812">Transmembrane</keyword>
<dbReference type="GO" id="GO:0016740">
    <property type="term" value="F:transferase activity"/>
    <property type="evidence" value="ECO:0007669"/>
    <property type="project" value="UniProtKB-KW"/>
</dbReference>
<feature type="transmembrane region" description="Helical" evidence="7">
    <location>
        <begin position="160"/>
        <end position="179"/>
    </location>
</feature>
<dbReference type="PANTHER" id="PTHR22926:SF3">
    <property type="entry name" value="UNDECAPRENYL-PHOSPHATE ALPHA-N-ACETYLGLUCOSAMINYL 1-PHOSPHATE TRANSFERASE"/>
    <property type="match status" value="1"/>
</dbReference>
<feature type="transmembrane region" description="Helical" evidence="7">
    <location>
        <begin position="185"/>
        <end position="202"/>
    </location>
</feature>
<name>A0ABU9VUL7_9CLOT</name>
<protein>
    <submittedName>
        <fullName evidence="8">MraY family glycosyltransferase</fullName>
        <ecNumber evidence="8">2.7.8.-</ecNumber>
    </submittedName>
</protein>
<dbReference type="Pfam" id="PF00953">
    <property type="entry name" value="Glycos_transf_4"/>
    <property type="match status" value="1"/>
</dbReference>
<dbReference type="PANTHER" id="PTHR22926">
    <property type="entry name" value="PHOSPHO-N-ACETYLMURAMOYL-PENTAPEPTIDE-TRANSFERASE"/>
    <property type="match status" value="1"/>
</dbReference>
<evidence type="ECO:0000256" key="2">
    <source>
        <dbReference type="ARBA" id="ARBA00022475"/>
    </source>
</evidence>
<feature type="transmembrane region" description="Helical" evidence="7">
    <location>
        <begin position="6"/>
        <end position="26"/>
    </location>
</feature>
<comment type="subcellular location">
    <subcellularLocation>
        <location evidence="1">Cell membrane</location>
        <topology evidence="1">Multi-pass membrane protein</topology>
    </subcellularLocation>
</comment>
<comment type="caution">
    <text evidence="8">The sequence shown here is derived from an EMBL/GenBank/DDBJ whole genome shotgun (WGS) entry which is preliminary data.</text>
</comment>
<feature type="transmembrane region" description="Helical" evidence="7">
    <location>
        <begin position="317"/>
        <end position="336"/>
    </location>
</feature>